<evidence type="ECO:0000256" key="6">
    <source>
        <dbReference type="ARBA" id="ARBA00022792"/>
    </source>
</evidence>
<keyword evidence="5" id="KW-0677">Repeat</keyword>
<evidence type="ECO:0000256" key="2">
    <source>
        <dbReference type="ARBA" id="ARBA00006375"/>
    </source>
</evidence>
<evidence type="ECO:0000313" key="13">
    <source>
        <dbReference type="EMBL" id="KAB7502434.1"/>
    </source>
</evidence>
<dbReference type="InterPro" id="IPR018108">
    <property type="entry name" value="MCP_transmembrane"/>
</dbReference>
<dbReference type="AlphaFoldDB" id="A0A5N5T711"/>
<dbReference type="InterPro" id="IPR023395">
    <property type="entry name" value="MCP_dom_sf"/>
</dbReference>
<dbReference type="GO" id="GO:0005743">
    <property type="term" value="C:mitochondrial inner membrane"/>
    <property type="evidence" value="ECO:0007669"/>
    <property type="project" value="UniProtKB-SubCell"/>
</dbReference>
<keyword evidence="6" id="KW-0999">Mitochondrion inner membrane</keyword>
<evidence type="ECO:0000256" key="3">
    <source>
        <dbReference type="ARBA" id="ARBA00022448"/>
    </source>
</evidence>
<sequence>MNDLVPLYPRNSWQSTLVGAFTSGFFLATCMSPFDVIATRVYNQALDSSGRNLVYRGVFDCFMKILKAEGIYGFYKGWSAVYLRVGPHICRFKEGSIANGRLFLISQMNQTYHIFCSFGNSVLKYVLFQG</sequence>
<evidence type="ECO:0000256" key="8">
    <source>
        <dbReference type="ARBA" id="ARBA00023128"/>
    </source>
</evidence>
<dbReference type="Gene3D" id="1.50.40.10">
    <property type="entry name" value="Mitochondrial carrier domain"/>
    <property type="match status" value="1"/>
</dbReference>
<protein>
    <submittedName>
        <fullName evidence="13">Putative mitochondrial 2-oxoglutarate/malate carrier protein</fullName>
    </submittedName>
</protein>
<keyword evidence="7 12" id="KW-1133">Transmembrane helix</keyword>
<dbReference type="PANTHER" id="PTHR45928:SF1">
    <property type="entry name" value="RE38146P"/>
    <property type="match status" value="1"/>
</dbReference>
<keyword evidence="4 10" id="KW-0812">Transmembrane</keyword>
<evidence type="ECO:0000256" key="9">
    <source>
        <dbReference type="ARBA" id="ARBA00023136"/>
    </source>
</evidence>
<evidence type="ECO:0000256" key="4">
    <source>
        <dbReference type="ARBA" id="ARBA00022692"/>
    </source>
</evidence>
<feature type="transmembrane region" description="Helical" evidence="12">
    <location>
        <begin position="12"/>
        <end position="34"/>
    </location>
</feature>
<evidence type="ECO:0000256" key="10">
    <source>
        <dbReference type="PROSITE-ProRule" id="PRU00282"/>
    </source>
</evidence>
<feature type="repeat" description="Solcar" evidence="10">
    <location>
        <begin position="11"/>
        <end position="101"/>
    </location>
</feature>
<comment type="similarity">
    <text evidence="2 11">Belongs to the mitochondrial carrier (TC 2.A.29) family.</text>
</comment>
<dbReference type="OrthoDB" id="6703404at2759"/>
<evidence type="ECO:0000256" key="11">
    <source>
        <dbReference type="RuleBase" id="RU000488"/>
    </source>
</evidence>
<keyword evidence="8" id="KW-0496">Mitochondrion</keyword>
<keyword evidence="3 11" id="KW-0813">Transport</keyword>
<evidence type="ECO:0000256" key="5">
    <source>
        <dbReference type="ARBA" id="ARBA00022737"/>
    </source>
</evidence>
<gene>
    <name evidence="13" type="primary">mic-33</name>
    <name evidence="13" type="ORF">Anas_04196</name>
</gene>
<dbReference type="PROSITE" id="PS50920">
    <property type="entry name" value="SOLCAR"/>
    <property type="match status" value="1"/>
</dbReference>
<keyword evidence="14" id="KW-1185">Reference proteome</keyword>
<comment type="caution">
    <text evidence="13">The sequence shown here is derived from an EMBL/GenBank/DDBJ whole genome shotgun (WGS) entry which is preliminary data.</text>
</comment>
<evidence type="ECO:0000256" key="7">
    <source>
        <dbReference type="ARBA" id="ARBA00022989"/>
    </source>
</evidence>
<proteinExistence type="inferred from homology"/>
<organism evidence="13 14">
    <name type="scientific">Armadillidium nasatum</name>
    <dbReference type="NCBI Taxonomy" id="96803"/>
    <lineage>
        <taxon>Eukaryota</taxon>
        <taxon>Metazoa</taxon>
        <taxon>Ecdysozoa</taxon>
        <taxon>Arthropoda</taxon>
        <taxon>Crustacea</taxon>
        <taxon>Multicrustacea</taxon>
        <taxon>Malacostraca</taxon>
        <taxon>Eumalacostraca</taxon>
        <taxon>Peracarida</taxon>
        <taxon>Isopoda</taxon>
        <taxon>Oniscidea</taxon>
        <taxon>Crinocheta</taxon>
        <taxon>Armadillidiidae</taxon>
        <taxon>Armadillidium</taxon>
    </lineage>
</organism>
<dbReference type="Proteomes" id="UP000326759">
    <property type="component" value="Unassembled WGS sequence"/>
</dbReference>
<accession>A0A5N5T711</accession>
<reference evidence="13 14" key="1">
    <citation type="journal article" date="2019" name="PLoS Biol.">
        <title>Sex chromosomes control vertical transmission of feminizing Wolbachia symbionts in an isopod.</title>
        <authorList>
            <person name="Becking T."/>
            <person name="Chebbi M.A."/>
            <person name="Giraud I."/>
            <person name="Moumen B."/>
            <person name="Laverre T."/>
            <person name="Caubet Y."/>
            <person name="Peccoud J."/>
            <person name="Gilbert C."/>
            <person name="Cordaux R."/>
        </authorList>
    </citation>
    <scope>NUCLEOTIDE SEQUENCE [LARGE SCALE GENOMIC DNA]</scope>
    <source>
        <strain evidence="13">ANa2</strain>
        <tissue evidence="13">Whole body excluding digestive tract and cuticle</tissue>
    </source>
</reference>
<dbReference type="PANTHER" id="PTHR45928">
    <property type="entry name" value="RE38146P"/>
    <property type="match status" value="1"/>
</dbReference>
<keyword evidence="9 10" id="KW-0472">Membrane</keyword>
<dbReference type="EMBL" id="SEYY01007520">
    <property type="protein sequence ID" value="KAB7502434.1"/>
    <property type="molecule type" value="Genomic_DNA"/>
</dbReference>
<dbReference type="SUPFAM" id="SSF103506">
    <property type="entry name" value="Mitochondrial carrier"/>
    <property type="match status" value="1"/>
</dbReference>
<evidence type="ECO:0000313" key="14">
    <source>
        <dbReference type="Proteomes" id="UP000326759"/>
    </source>
</evidence>
<comment type="subcellular location">
    <subcellularLocation>
        <location evidence="1">Mitochondrion inner membrane</location>
        <topology evidence="1">Multi-pass membrane protein</topology>
    </subcellularLocation>
</comment>
<dbReference type="Pfam" id="PF00153">
    <property type="entry name" value="Mito_carr"/>
    <property type="match status" value="1"/>
</dbReference>
<name>A0A5N5T711_9CRUS</name>
<dbReference type="InterPro" id="IPR051508">
    <property type="entry name" value="Mito_Carrier_Antiporter"/>
</dbReference>
<evidence type="ECO:0000256" key="12">
    <source>
        <dbReference type="SAM" id="Phobius"/>
    </source>
</evidence>
<evidence type="ECO:0000256" key="1">
    <source>
        <dbReference type="ARBA" id="ARBA00004448"/>
    </source>
</evidence>